<dbReference type="CDD" id="cd24155">
    <property type="entry name" value="NUDIX_ADPRase"/>
    <property type="match status" value="1"/>
</dbReference>
<dbReference type="Proteomes" id="UP001528823">
    <property type="component" value="Unassembled WGS sequence"/>
</dbReference>
<dbReference type="PROSITE" id="PS00893">
    <property type="entry name" value="NUDIX_BOX"/>
    <property type="match status" value="1"/>
</dbReference>
<organism evidence="14 15">
    <name type="scientific">Spartinivicinus poritis</name>
    <dbReference type="NCBI Taxonomy" id="2994640"/>
    <lineage>
        <taxon>Bacteria</taxon>
        <taxon>Pseudomonadati</taxon>
        <taxon>Pseudomonadota</taxon>
        <taxon>Gammaproteobacteria</taxon>
        <taxon>Oceanospirillales</taxon>
        <taxon>Zooshikellaceae</taxon>
        <taxon>Spartinivicinus</taxon>
    </lineage>
</organism>
<evidence type="ECO:0000256" key="12">
    <source>
        <dbReference type="ARBA" id="ARBA00049546"/>
    </source>
</evidence>
<evidence type="ECO:0000256" key="7">
    <source>
        <dbReference type="ARBA" id="ARBA00022842"/>
    </source>
</evidence>
<dbReference type="InterPro" id="IPR000086">
    <property type="entry name" value="NUDIX_hydrolase_dom"/>
</dbReference>
<dbReference type="PROSITE" id="PS51462">
    <property type="entry name" value="NUDIX"/>
    <property type="match status" value="1"/>
</dbReference>
<dbReference type="RefSeq" id="WP_274689674.1">
    <property type="nucleotide sequence ID" value="NZ_JAPMOU010000019.1"/>
</dbReference>
<name>A0ABT5UE19_9GAMM</name>
<proteinExistence type="inferred from homology"/>
<dbReference type="InterPro" id="IPR015797">
    <property type="entry name" value="NUDIX_hydrolase-like_dom_sf"/>
</dbReference>
<evidence type="ECO:0000256" key="3">
    <source>
        <dbReference type="ARBA" id="ARBA00012453"/>
    </source>
</evidence>
<comment type="caution">
    <text evidence="14">The sequence shown here is derived from an EMBL/GenBank/DDBJ whole genome shotgun (WGS) entry which is preliminary data.</text>
</comment>
<evidence type="ECO:0000256" key="8">
    <source>
        <dbReference type="ARBA" id="ARBA00025164"/>
    </source>
</evidence>
<evidence type="ECO:0000256" key="1">
    <source>
        <dbReference type="ARBA" id="ARBA00001946"/>
    </source>
</evidence>
<reference evidence="14 15" key="1">
    <citation type="submission" date="2022-11" db="EMBL/GenBank/DDBJ databases">
        <title>Spartinivicinus poritis sp. nov., isolated from scleractinian coral Porites lutea.</title>
        <authorList>
            <person name="Zhang G."/>
            <person name="Cai L."/>
            <person name="Wei Q."/>
        </authorList>
    </citation>
    <scope>NUCLEOTIDE SEQUENCE [LARGE SCALE GENOMIC DNA]</scope>
    <source>
        <strain evidence="14 15">A2-2</strain>
    </source>
</reference>
<protein>
    <recommendedName>
        <fullName evidence="4">ADP-ribose pyrophosphatase</fullName>
        <ecNumber evidence="3">3.6.1.13</ecNumber>
    </recommendedName>
    <alternativeName>
        <fullName evidence="9">ADP-ribose diphosphatase</fullName>
    </alternativeName>
    <alternativeName>
        <fullName evidence="11">ADP-ribose phosphohydrolase</fullName>
    </alternativeName>
    <alternativeName>
        <fullName evidence="10">Adenosine diphosphoribose pyrophosphatase</fullName>
    </alternativeName>
</protein>
<dbReference type="PANTHER" id="PTHR11839">
    <property type="entry name" value="UDP/ADP-SUGAR PYROPHOSPHATASE"/>
    <property type="match status" value="1"/>
</dbReference>
<evidence type="ECO:0000313" key="15">
    <source>
        <dbReference type="Proteomes" id="UP001528823"/>
    </source>
</evidence>
<comment type="catalytic activity">
    <reaction evidence="12">
        <text>ADP-D-ribose + H2O = D-ribose 5-phosphate + AMP + 2 H(+)</text>
        <dbReference type="Rhea" id="RHEA:10412"/>
        <dbReference type="ChEBI" id="CHEBI:15377"/>
        <dbReference type="ChEBI" id="CHEBI:15378"/>
        <dbReference type="ChEBI" id="CHEBI:57967"/>
        <dbReference type="ChEBI" id="CHEBI:78346"/>
        <dbReference type="ChEBI" id="CHEBI:456215"/>
        <dbReference type="EC" id="3.6.1.13"/>
    </reaction>
</comment>
<evidence type="ECO:0000256" key="2">
    <source>
        <dbReference type="ARBA" id="ARBA00007482"/>
    </source>
</evidence>
<dbReference type="Gene3D" id="3.90.79.10">
    <property type="entry name" value="Nucleoside Triphosphate Pyrophosphohydrolase"/>
    <property type="match status" value="1"/>
</dbReference>
<evidence type="ECO:0000256" key="5">
    <source>
        <dbReference type="ARBA" id="ARBA00022723"/>
    </source>
</evidence>
<evidence type="ECO:0000256" key="9">
    <source>
        <dbReference type="ARBA" id="ARBA00030162"/>
    </source>
</evidence>
<dbReference type="PANTHER" id="PTHR11839:SF5">
    <property type="entry name" value="ADP-RIBOSE PYROPHOSPHATASE"/>
    <property type="match status" value="1"/>
</dbReference>
<evidence type="ECO:0000256" key="11">
    <source>
        <dbReference type="ARBA" id="ARBA00033056"/>
    </source>
</evidence>
<accession>A0ABT5UE19</accession>
<evidence type="ECO:0000256" key="10">
    <source>
        <dbReference type="ARBA" id="ARBA00030308"/>
    </source>
</evidence>
<comment type="similarity">
    <text evidence="2">Belongs to the Nudix hydrolase family. NudF subfamily.</text>
</comment>
<comment type="function">
    <text evidence="8">Acts on ADP-mannose and ADP-glucose as well as ADP-ribose. Prevents glycogen biosynthesis. The reaction catalyzed by this enzyme is a limiting step of the gluconeogenic process.</text>
</comment>
<comment type="cofactor">
    <cofactor evidence="1">
        <name>Mg(2+)</name>
        <dbReference type="ChEBI" id="CHEBI:18420"/>
    </cofactor>
</comment>
<dbReference type="EC" id="3.6.1.13" evidence="3"/>
<feature type="domain" description="Nudix hydrolase" evidence="13">
    <location>
        <begin position="50"/>
        <end position="190"/>
    </location>
</feature>
<keyword evidence="15" id="KW-1185">Reference proteome</keyword>
<evidence type="ECO:0000256" key="6">
    <source>
        <dbReference type="ARBA" id="ARBA00022801"/>
    </source>
</evidence>
<dbReference type="InterPro" id="IPR004385">
    <property type="entry name" value="NDP_pyrophosphatase"/>
</dbReference>
<keyword evidence="6" id="KW-0378">Hydrolase</keyword>
<evidence type="ECO:0000259" key="13">
    <source>
        <dbReference type="PROSITE" id="PS51462"/>
    </source>
</evidence>
<dbReference type="InterPro" id="IPR020084">
    <property type="entry name" value="NUDIX_hydrolase_CS"/>
</dbReference>
<keyword evidence="5" id="KW-0479">Metal-binding</keyword>
<dbReference type="EMBL" id="JAPMOU010000019">
    <property type="protein sequence ID" value="MDE1463334.1"/>
    <property type="molecule type" value="Genomic_DNA"/>
</dbReference>
<dbReference type="SUPFAM" id="SSF55811">
    <property type="entry name" value="Nudix"/>
    <property type="match status" value="1"/>
</dbReference>
<sequence>MAKPSFTLQDAEVIQQDRAYNGFFKIDCYQLKHRLFQGGWSNPLSREVMVRRPATAVLLYDPHHDQVVIVEQFRVGALAANDKNPWLIEIVAGIIETGETAEDVAIREAKEEANCDIQQLLPICEYYPSPGGCSEKLHLFCGIIDTSVVVEGVFGLAEEGEDIRVSCIPAKQAITMVQDGKINNAASIIALQWLALNKSDIQERFSQT</sequence>
<evidence type="ECO:0000313" key="14">
    <source>
        <dbReference type="EMBL" id="MDE1463334.1"/>
    </source>
</evidence>
<dbReference type="NCBIfam" id="TIGR00052">
    <property type="entry name" value="nudix-type nucleoside diphosphatase, YffH/AdpP family"/>
    <property type="match status" value="1"/>
</dbReference>
<dbReference type="Pfam" id="PF00293">
    <property type="entry name" value="NUDIX"/>
    <property type="match status" value="1"/>
</dbReference>
<gene>
    <name evidence="14" type="ORF">ORQ98_15330</name>
</gene>
<evidence type="ECO:0000256" key="4">
    <source>
        <dbReference type="ARBA" id="ARBA00013297"/>
    </source>
</evidence>
<keyword evidence="7" id="KW-0460">Magnesium</keyword>